<dbReference type="EMBL" id="CAJNJA010008618">
    <property type="protein sequence ID" value="CAE7238594.1"/>
    <property type="molecule type" value="Genomic_DNA"/>
</dbReference>
<reference evidence="1" key="1">
    <citation type="submission" date="2021-02" db="EMBL/GenBank/DDBJ databases">
        <authorList>
            <person name="Dougan E. K."/>
            <person name="Rhodes N."/>
            <person name="Thang M."/>
            <person name="Chan C."/>
        </authorList>
    </citation>
    <scope>NUCLEOTIDE SEQUENCE</scope>
</reference>
<dbReference type="Proteomes" id="UP000601435">
    <property type="component" value="Unassembled WGS sequence"/>
</dbReference>
<accession>A0A812L3U5</accession>
<organism evidence="1 2">
    <name type="scientific">Symbiodinium necroappetens</name>
    <dbReference type="NCBI Taxonomy" id="1628268"/>
    <lineage>
        <taxon>Eukaryota</taxon>
        <taxon>Sar</taxon>
        <taxon>Alveolata</taxon>
        <taxon>Dinophyceae</taxon>
        <taxon>Suessiales</taxon>
        <taxon>Symbiodiniaceae</taxon>
        <taxon>Symbiodinium</taxon>
    </lineage>
</organism>
<evidence type="ECO:0000313" key="2">
    <source>
        <dbReference type="Proteomes" id="UP000601435"/>
    </source>
</evidence>
<protein>
    <submittedName>
        <fullName evidence="1">Uncharacterized protein</fullName>
    </submittedName>
</protein>
<comment type="caution">
    <text evidence="1">The sequence shown here is derived from an EMBL/GenBank/DDBJ whole genome shotgun (WGS) entry which is preliminary data.</text>
</comment>
<gene>
    <name evidence="1" type="ORF">SNEC2469_LOCUS4155</name>
</gene>
<dbReference type="OrthoDB" id="407504at2759"/>
<name>A0A812L3U5_9DINO</name>
<sequence>MNARLALAFEDFNTWARERRIEHSQPEFCAKMLRDVQSGYAELAMKGHNARVVMAWLADFVLSLRSKLPADQRTERMDEMSKVAFWLAEFFNRMECYGHYLSDVEKVGLQETCVAWLQASDLNRSNIRQIWTTTTIVHHMRP</sequence>
<proteinExistence type="predicted"/>
<keyword evidence="2" id="KW-1185">Reference proteome</keyword>
<evidence type="ECO:0000313" key="1">
    <source>
        <dbReference type="EMBL" id="CAE7238594.1"/>
    </source>
</evidence>
<dbReference type="AlphaFoldDB" id="A0A812L3U5"/>